<keyword evidence="13" id="KW-1185">Reference proteome</keyword>
<dbReference type="Pfam" id="PF05770">
    <property type="entry name" value="Ins134_P3_kin"/>
    <property type="match status" value="1"/>
</dbReference>
<name>A0A2P5FRK5_TREOI</name>
<accession>A0A2P5FRK5</accession>
<keyword evidence="8 12" id="KW-0418">Kinase</keyword>
<dbReference type="GO" id="GO:0032957">
    <property type="term" value="P:inositol trisphosphate metabolic process"/>
    <property type="evidence" value="ECO:0007669"/>
    <property type="project" value="InterPro"/>
</dbReference>
<gene>
    <name evidence="12" type="ORF">TorRG33x02_038020</name>
</gene>
<sequence length="217" mass="24043">MVELNNETGTTTAKLCGGDLKEPLTEFGAGGFVDPIRAGFGFVVTTKTRSEAVLKFLVVVKLLVADGSADPSGLWLCCDHENPIGPFEAVLKFLVVVKPLVADGSAKSHKMVLILNRDGIKKLKPPIVLQEFVNHGDVIFKVYVVRKYVKCVKRKSMPNVSEEEKRGRLKSSLSFSQASNLVTSERTDDKYYKKMHSDETKMSPQSFLSKFMTIINL</sequence>
<dbReference type="InterPro" id="IPR008656">
    <property type="entry name" value="Inositol_tetrakis-P_1-kinase"/>
</dbReference>
<dbReference type="EC" id="2.7.1.159" evidence="4"/>
<dbReference type="GO" id="GO:0000287">
    <property type="term" value="F:magnesium ion binding"/>
    <property type="evidence" value="ECO:0007669"/>
    <property type="project" value="InterPro"/>
</dbReference>
<keyword evidence="5" id="KW-0808">Transferase</keyword>
<evidence type="ECO:0000256" key="9">
    <source>
        <dbReference type="ARBA" id="ARBA00022840"/>
    </source>
</evidence>
<evidence type="ECO:0000256" key="4">
    <source>
        <dbReference type="ARBA" id="ARBA00012017"/>
    </source>
</evidence>
<protein>
    <recommendedName>
        <fullName evidence="4">inositol-1,3,4-trisphosphate 5/6-kinase</fullName>
        <ecNumber evidence="4">2.7.1.159</ecNumber>
    </recommendedName>
</protein>
<comment type="subunit">
    <text evidence="3">Monomer.</text>
</comment>
<dbReference type="InterPro" id="IPR040464">
    <property type="entry name" value="InsP(3)kin_ATP-grasp"/>
</dbReference>
<dbReference type="Gene3D" id="3.30.470.20">
    <property type="entry name" value="ATP-grasp fold, B domain"/>
    <property type="match status" value="1"/>
</dbReference>
<keyword evidence="9" id="KW-0067">ATP-binding</keyword>
<keyword evidence="6" id="KW-0479">Metal-binding</keyword>
<dbReference type="InParanoid" id="A0A2P5FRK5"/>
<comment type="similarity">
    <text evidence="2">Belongs to the ITPK1 family.</text>
</comment>
<comment type="caution">
    <text evidence="12">The sequence shown here is derived from an EMBL/GenBank/DDBJ whole genome shotgun (WGS) entry which is preliminary data.</text>
</comment>
<dbReference type="STRING" id="63057.A0A2P5FRK5"/>
<evidence type="ECO:0000256" key="2">
    <source>
        <dbReference type="ARBA" id="ARBA00009601"/>
    </source>
</evidence>
<dbReference type="Proteomes" id="UP000237000">
    <property type="component" value="Unassembled WGS sequence"/>
</dbReference>
<evidence type="ECO:0000256" key="1">
    <source>
        <dbReference type="ARBA" id="ARBA00001946"/>
    </source>
</evidence>
<dbReference type="GO" id="GO:0005524">
    <property type="term" value="F:ATP binding"/>
    <property type="evidence" value="ECO:0007669"/>
    <property type="project" value="UniProtKB-KW"/>
</dbReference>
<evidence type="ECO:0000256" key="6">
    <source>
        <dbReference type="ARBA" id="ARBA00022723"/>
    </source>
</evidence>
<evidence type="ECO:0000256" key="8">
    <source>
        <dbReference type="ARBA" id="ARBA00022777"/>
    </source>
</evidence>
<dbReference type="EMBL" id="JXTC01000013">
    <property type="protein sequence ID" value="POO00389.1"/>
    <property type="molecule type" value="Genomic_DNA"/>
</dbReference>
<dbReference type="PANTHER" id="PTHR14217">
    <property type="entry name" value="INOSITOL-TETRAKISPHOSPHATE 1-KINASE"/>
    <property type="match status" value="1"/>
</dbReference>
<dbReference type="GO" id="GO:0052725">
    <property type="term" value="F:inositol-1,3,4-trisphosphate 6-kinase activity"/>
    <property type="evidence" value="ECO:0007669"/>
    <property type="project" value="InterPro"/>
</dbReference>
<evidence type="ECO:0000313" key="13">
    <source>
        <dbReference type="Proteomes" id="UP000237000"/>
    </source>
</evidence>
<dbReference type="PANTHER" id="PTHR14217:SF24">
    <property type="entry name" value="INOSITOL-TETRAKISPHOSPHATE 1-KINASE 1"/>
    <property type="match status" value="1"/>
</dbReference>
<evidence type="ECO:0000256" key="10">
    <source>
        <dbReference type="ARBA" id="ARBA00022842"/>
    </source>
</evidence>
<keyword evidence="7" id="KW-0547">Nucleotide-binding</keyword>
<feature type="domain" description="Inositol 1,3,4-trisphosphate 5/6-kinase ATP-grasp" evidence="11">
    <location>
        <begin position="89"/>
        <end position="211"/>
    </location>
</feature>
<organism evidence="12 13">
    <name type="scientific">Trema orientale</name>
    <name type="common">Charcoal tree</name>
    <name type="synonym">Celtis orientalis</name>
    <dbReference type="NCBI Taxonomy" id="63057"/>
    <lineage>
        <taxon>Eukaryota</taxon>
        <taxon>Viridiplantae</taxon>
        <taxon>Streptophyta</taxon>
        <taxon>Embryophyta</taxon>
        <taxon>Tracheophyta</taxon>
        <taxon>Spermatophyta</taxon>
        <taxon>Magnoliopsida</taxon>
        <taxon>eudicotyledons</taxon>
        <taxon>Gunneridae</taxon>
        <taxon>Pentapetalae</taxon>
        <taxon>rosids</taxon>
        <taxon>fabids</taxon>
        <taxon>Rosales</taxon>
        <taxon>Cannabaceae</taxon>
        <taxon>Trema</taxon>
    </lineage>
</organism>
<dbReference type="GO" id="GO:0052726">
    <property type="term" value="F:inositol-1,3,4-trisphosphate 5-kinase activity"/>
    <property type="evidence" value="ECO:0007669"/>
    <property type="project" value="InterPro"/>
</dbReference>
<evidence type="ECO:0000313" key="12">
    <source>
        <dbReference type="EMBL" id="POO00389.1"/>
    </source>
</evidence>
<evidence type="ECO:0000256" key="7">
    <source>
        <dbReference type="ARBA" id="ARBA00022741"/>
    </source>
</evidence>
<evidence type="ECO:0000256" key="5">
    <source>
        <dbReference type="ARBA" id="ARBA00022679"/>
    </source>
</evidence>
<reference evidence="13" key="1">
    <citation type="submission" date="2016-06" db="EMBL/GenBank/DDBJ databases">
        <title>Parallel loss of symbiosis genes in relatives of nitrogen-fixing non-legume Parasponia.</title>
        <authorList>
            <person name="Van Velzen R."/>
            <person name="Holmer R."/>
            <person name="Bu F."/>
            <person name="Rutten L."/>
            <person name="Van Zeijl A."/>
            <person name="Liu W."/>
            <person name="Santuari L."/>
            <person name="Cao Q."/>
            <person name="Sharma T."/>
            <person name="Shen D."/>
            <person name="Roswanjaya Y."/>
            <person name="Wardhani T."/>
            <person name="Kalhor M.S."/>
            <person name="Jansen J."/>
            <person name="Van den Hoogen J."/>
            <person name="Gungor B."/>
            <person name="Hartog M."/>
            <person name="Hontelez J."/>
            <person name="Verver J."/>
            <person name="Yang W.-C."/>
            <person name="Schijlen E."/>
            <person name="Repin R."/>
            <person name="Schilthuizen M."/>
            <person name="Schranz E."/>
            <person name="Heidstra R."/>
            <person name="Miyata K."/>
            <person name="Fedorova E."/>
            <person name="Kohlen W."/>
            <person name="Bisseling T."/>
            <person name="Smit S."/>
            <person name="Geurts R."/>
        </authorList>
    </citation>
    <scope>NUCLEOTIDE SEQUENCE [LARGE SCALE GENOMIC DNA]</scope>
    <source>
        <strain evidence="13">cv. RG33-2</strain>
    </source>
</reference>
<dbReference type="OrthoDB" id="25308at2759"/>
<dbReference type="AlphaFoldDB" id="A0A2P5FRK5"/>
<dbReference type="GO" id="GO:0005737">
    <property type="term" value="C:cytoplasm"/>
    <property type="evidence" value="ECO:0007669"/>
    <property type="project" value="TreeGrafter"/>
</dbReference>
<proteinExistence type="inferred from homology"/>
<dbReference type="GO" id="GO:0047325">
    <property type="term" value="F:inositol-3,4,5,6-tetrakisphosphate 1-kinase activity"/>
    <property type="evidence" value="ECO:0007669"/>
    <property type="project" value="InterPro"/>
</dbReference>
<evidence type="ECO:0000256" key="3">
    <source>
        <dbReference type="ARBA" id="ARBA00011245"/>
    </source>
</evidence>
<keyword evidence="10" id="KW-0460">Magnesium</keyword>
<evidence type="ECO:0000259" key="11">
    <source>
        <dbReference type="Pfam" id="PF05770"/>
    </source>
</evidence>
<comment type="cofactor">
    <cofactor evidence="1">
        <name>Mg(2+)</name>
        <dbReference type="ChEBI" id="CHEBI:18420"/>
    </cofactor>
</comment>